<comment type="subcellular location">
    <subcellularLocation>
        <location evidence="1">Membrane</location>
        <topology evidence="1">Multi-pass membrane protein</topology>
    </subcellularLocation>
</comment>
<evidence type="ECO:0000256" key="2">
    <source>
        <dbReference type="ARBA" id="ARBA00005982"/>
    </source>
</evidence>
<feature type="transmembrane region" description="Helical" evidence="7">
    <location>
        <begin position="377"/>
        <end position="399"/>
    </location>
</feature>
<evidence type="ECO:0000313" key="9">
    <source>
        <dbReference type="RefSeq" id="XP_027084844.1"/>
    </source>
</evidence>
<dbReference type="InterPro" id="IPR000109">
    <property type="entry name" value="POT_fam"/>
</dbReference>
<feature type="transmembrane region" description="Helical" evidence="7">
    <location>
        <begin position="103"/>
        <end position="126"/>
    </location>
</feature>
<dbReference type="GO" id="GO:0016020">
    <property type="term" value="C:membrane"/>
    <property type="evidence" value="ECO:0007669"/>
    <property type="project" value="UniProtKB-SubCell"/>
</dbReference>
<dbReference type="Proteomes" id="UP001652660">
    <property type="component" value="Chromosome 8c"/>
</dbReference>
<comment type="similarity">
    <text evidence="6">Belongs to the major facilitator superfamily. Phosphate:H(+) symporter (TC 2.A.1.9) family.</text>
</comment>
<reference evidence="8" key="1">
    <citation type="journal article" date="2025" name="Foods">
        <title>Unveiling the Microbial Signatures of Arabica Coffee Cherries: Insights into Ripeness Specific Diversity, Functional Traits, and Implications for Quality and Safety.</title>
        <authorList>
            <consortium name="RefSeq"/>
            <person name="Tenea G.N."/>
            <person name="Cifuentes V."/>
            <person name="Reyes P."/>
            <person name="Cevallos-Vallejos M."/>
        </authorList>
    </citation>
    <scope>NUCLEOTIDE SEQUENCE [LARGE SCALE GENOMIC DNA]</scope>
</reference>
<dbReference type="SUPFAM" id="SSF103473">
    <property type="entry name" value="MFS general substrate transporter"/>
    <property type="match status" value="1"/>
</dbReference>
<dbReference type="CDD" id="cd17416">
    <property type="entry name" value="MFS_NPF1_2"/>
    <property type="match status" value="1"/>
</dbReference>
<dbReference type="AlphaFoldDB" id="A0A6P6U2W8"/>
<dbReference type="InterPro" id="IPR036259">
    <property type="entry name" value="MFS_trans_sf"/>
</dbReference>
<feature type="transmembrane region" description="Helical" evidence="7">
    <location>
        <begin position="224"/>
        <end position="244"/>
    </location>
</feature>
<dbReference type="Gene3D" id="1.20.1250.20">
    <property type="entry name" value="MFS general substrate transporter like domains"/>
    <property type="match status" value="1"/>
</dbReference>
<evidence type="ECO:0000256" key="5">
    <source>
        <dbReference type="ARBA" id="ARBA00023136"/>
    </source>
</evidence>
<feature type="transmembrane region" description="Helical" evidence="7">
    <location>
        <begin position="193"/>
        <end position="212"/>
    </location>
</feature>
<keyword evidence="3 7" id="KW-0812">Transmembrane</keyword>
<accession>A0A6P6U2W8</accession>
<dbReference type="Pfam" id="PF00854">
    <property type="entry name" value="PTR2"/>
    <property type="match status" value="1"/>
</dbReference>
<comment type="similarity">
    <text evidence="2">Belongs to the major facilitator superfamily. Proton-dependent oligopeptide transporter (POT/PTR) (TC 2.A.17) family.</text>
</comment>
<dbReference type="GO" id="GO:0022857">
    <property type="term" value="F:transmembrane transporter activity"/>
    <property type="evidence" value="ECO:0007669"/>
    <property type="project" value="InterPro"/>
</dbReference>
<evidence type="ECO:0000256" key="7">
    <source>
        <dbReference type="SAM" id="Phobius"/>
    </source>
</evidence>
<name>A0A6P6U2W8_COFAR</name>
<evidence type="ECO:0000256" key="3">
    <source>
        <dbReference type="ARBA" id="ARBA00022692"/>
    </source>
</evidence>
<evidence type="ECO:0000256" key="4">
    <source>
        <dbReference type="ARBA" id="ARBA00022989"/>
    </source>
</evidence>
<evidence type="ECO:0000313" key="8">
    <source>
        <dbReference type="Proteomes" id="UP001652660"/>
    </source>
</evidence>
<keyword evidence="4 7" id="KW-1133">Transmembrane helix</keyword>
<organism evidence="8 9">
    <name type="scientific">Coffea arabica</name>
    <name type="common">Arabian coffee</name>
    <dbReference type="NCBI Taxonomy" id="13443"/>
    <lineage>
        <taxon>Eukaryota</taxon>
        <taxon>Viridiplantae</taxon>
        <taxon>Streptophyta</taxon>
        <taxon>Embryophyta</taxon>
        <taxon>Tracheophyta</taxon>
        <taxon>Spermatophyta</taxon>
        <taxon>Magnoliopsida</taxon>
        <taxon>eudicotyledons</taxon>
        <taxon>Gunneridae</taxon>
        <taxon>Pentapetalae</taxon>
        <taxon>asterids</taxon>
        <taxon>lamiids</taxon>
        <taxon>Gentianales</taxon>
        <taxon>Rubiaceae</taxon>
        <taxon>Ixoroideae</taxon>
        <taxon>Gardenieae complex</taxon>
        <taxon>Bertiereae - Coffeeae clade</taxon>
        <taxon>Coffeeae</taxon>
        <taxon>Coffea</taxon>
    </lineage>
</organism>
<feature type="transmembrane region" description="Helical" evidence="7">
    <location>
        <begin position="146"/>
        <end position="172"/>
    </location>
</feature>
<feature type="transmembrane region" description="Helical" evidence="7">
    <location>
        <begin position="544"/>
        <end position="562"/>
    </location>
</feature>
<dbReference type="RefSeq" id="XP_027084845.1">
    <property type="nucleotide sequence ID" value="XM_027229044.1"/>
</dbReference>
<dbReference type="RefSeq" id="XP_027084846.1">
    <property type="nucleotide sequence ID" value="XM_027229045.1"/>
</dbReference>
<gene>
    <name evidence="9 10 11" type="primary">LOC113706949</name>
</gene>
<evidence type="ECO:0000256" key="1">
    <source>
        <dbReference type="ARBA" id="ARBA00004141"/>
    </source>
</evidence>
<keyword evidence="8" id="KW-1185">Reference proteome</keyword>
<feature type="transmembrane region" description="Helical" evidence="7">
    <location>
        <begin position="419"/>
        <end position="436"/>
    </location>
</feature>
<keyword evidence="5 7" id="KW-0472">Membrane</keyword>
<feature type="transmembrane region" description="Helical" evidence="7">
    <location>
        <begin position="501"/>
        <end position="520"/>
    </location>
</feature>
<protein>
    <submittedName>
        <fullName evidence="9 10">Protein NRT1/ PTR FAMILY 1.2-like</fullName>
    </submittedName>
</protein>
<dbReference type="PANTHER" id="PTHR11654">
    <property type="entry name" value="OLIGOPEPTIDE TRANSPORTER-RELATED"/>
    <property type="match status" value="1"/>
</dbReference>
<evidence type="ECO:0000313" key="11">
    <source>
        <dbReference type="RefSeq" id="XP_027084846.1"/>
    </source>
</evidence>
<dbReference type="GeneID" id="113706949"/>
<reference evidence="9 10" key="2">
    <citation type="submission" date="2025-04" db="UniProtKB">
        <authorList>
            <consortium name="RefSeq"/>
        </authorList>
    </citation>
    <scope>IDENTIFICATION</scope>
    <source>
        <tissue evidence="9 10">Leaves</tissue>
    </source>
</reference>
<evidence type="ECO:0000256" key="6">
    <source>
        <dbReference type="ARBA" id="ARBA00044504"/>
    </source>
</evidence>
<feature type="transmembrane region" description="Helical" evidence="7">
    <location>
        <begin position="75"/>
        <end position="96"/>
    </location>
</feature>
<proteinExistence type="inferred from homology"/>
<dbReference type="RefSeq" id="XP_027084844.1">
    <property type="nucleotide sequence ID" value="XM_027229043.1"/>
</dbReference>
<dbReference type="OrthoDB" id="1285357at2759"/>
<evidence type="ECO:0000313" key="10">
    <source>
        <dbReference type="RefSeq" id="XP_027084845.1"/>
    </source>
</evidence>
<sequence>MMENCADAERESMITKPLLNDDHDGFSGKGGFRTMPFILANESLAQVASYGLQPNMILYLTREYHLNMATGSNILFLWSAATHFMPLLGAIVADSFLGRFRMILFGCVISLLGMALLWLTTMIPQAKPPPCYESNNNCSSATSLQLFLLCCCFGLLSIGGGGIGSSSLAFGADQLRRTGGQNNGWALECYFSWYYALCTISILIALPCIVYVQENLGWQVGFGIPVMLMLLSTLSFSLASHLYVKLKAKSSLIVEMLQVAVASYRKRHIELPTESSKMLHHHHRGPSICLPSEKLRFLNKACIIIDPEKDLKTDGRVADPWSLCTVNQVEDLKSILKVIPLWSTGMIMSINVSQGSFSVLQAKSMNRKFGPNFEMPAGSFGMFTVVSAILWIALYQQIFLPVASRIMGRPVHLSTRKRMGIGMALSFVCMIVTATVEAKRRSLAIREGYSDDLDAVVDMSVLWLLPQYFLIGAAETASAIAQNEFYYSEFPRSMSSISSTLFSLGVSAANLVASFLMNAIDKLSKLGGKESWIETNINKGHYDYYYWVLAGLSVLNMIYFLICSKAYGPSKEDEKETTFHDEDN</sequence>